<dbReference type="PANTHER" id="PTHR44688:SF16">
    <property type="entry name" value="DNA-BINDING TRANSCRIPTIONAL ACTIVATOR DEVR_DOSR"/>
    <property type="match status" value="1"/>
</dbReference>
<feature type="modified residue" description="4-aspartylphosphate" evidence="4">
    <location>
        <position position="54"/>
    </location>
</feature>
<keyword evidence="2" id="KW-0238">DNA-binding</keyword>
<dbReference type="Pfam" id="PF00072">
    <property type="entry name" value="Response_reg"/>
    <property type="match status" value="1"/>
</dbReference>
<organism evidence="7 8">
    <name type="scientific">Brevundimonas nasdae</name>
    <dbReference type="NCBI Taxonomy" id="172043"/>
    <lineage>
        <taxon>Bacteria</taxon>
        <taxon>Pseudomonadati</taxon>
        <taxon>Pseudomonadota</taxon>
        <taxon>Alphaproteobacteria</taxon>
        <taxon>Caulobacterales</taxon>
        <taxon>Caulobacteraceae</taxon>
        <taxon>Brevundimonas</taxon>
    </lineage>
</organism>
<dbReference type="GO" id="GO:0006355">
    <property type="term" value="P:regulation of DNA-templated transcription"/>
    <property type="evidence" value="ECO:0007669"/>
    <property type="project" value="InterPro"/>
</dbReference>
<dbReference type="Proteomes" id="UP000031166">
    <property type="component" value="Unassembled WGS sequence"/>
</dbReference>
<evidence type="ECO:0000256" key="4">
    <source>
        <dbReference type="PROSITE-ProRule" id="PRU00169"/>
    </source>
</evidence>
<dbReference type="NCBIfam" id="NF006900">
    <property type="entry name" value="PRK09390.1"/>
    <property type="match status" value="1"/>
</dbReference>
<dbReference type="Gene3D" id="1.10.10.10">
    <property type="entry name" value="Winged helix-like DNA-binding domain superfamily/Winged helix DNA-binding domain"/>
    <property type="match status" value="1"/>
</dbReference>
<dbReference type="SMART" id="SM00421">
    <property type="entry name" value="HTH_LUXR"/>
    <property type="match status" value="1"/>
</dbReference>
<dbReference type="Gene3D" id="3.40.50.2300">
    <property type="match status" value="1"/>
</dbReference>
<evidence type="ECO:0000259" key="5">
    <source>
        <dbReference type="PROSITE" id="PS50043"/>
    </source>
</evidence>
<evidence type="ECO:0000256" key="3">
    <source>
        <dbReference type="ARBA" id="ARBA00023163"/>
    </source>
</evidence>
<dbReference type="PRINTS" id="PR00038">
    <property type="entry name" value="HTHLUXR"/>
</dbReference>
<dbReference type="PANTHER" id="PTHR44688">
    <property type="entry name" value="DNA-BINDING TRANSCRIPTIONAL ACTIVATOR DEVR_DOSR"/>
    <property type="match status" value="1"/>
</dbReference>
<dbReference type="Pfam" id="PF00196">
    <property type="entry name" value="GerE"/>
    <property type="match status" value="1"/>
</dbReference>
<feature type="domain" description="Response regulatory" evidence="6">
    <location>
        <begin position="5"/>
        <end position="120"/>
    </location>
</feature>
<gene>
    <name evidence="7" type="primary">fixJ</name>
    <name evidence="7" type="ORF">RM53_09530</name>
</gene>
<keyword evidence="4" id="KW-0597">Phosphoprotein</keyword>
<dbReference type="AlphaFoldDB" id="A0A0B4C9M2"/>
<evidence type="ECO:0000256" key="2">
    <source>
        <dbReference type="ARBA" id="ARBA00023125"/>
    </source>
</evidence>
<keyword evidence="3" id="KW-0804">Transcription</keyword>
<name>A0A0B4C9M2_9CAUL</name>
<feature type="domain" description="HTH luxR-type" evidence="5">
    <location>
        <begin position="136"/>
        <end position="201"/>
    </location>
</feature>
<dbReference type="InterPro" id="IPR011006">
    <property type="entry name" value="CheY-like_superfamily"/>
</dbReference>
<evidence type="ECO:0000259" key="6">
    <source>
        <dbReference type="PROSITE" id="PS50110"/>
    </source>
</evidence>
<dbReference type="SUPFAM" id="SSF46894">
    <property type="entry name" value="C-terminal effector domain of the bipartite response regulators"/>
    <property type="match status" value="1"/>
</dbReference>
<dbReference type="EMBL" id="JWSY01000015">
    <property type="protein sequence ID" value="KIC57844.1"/>
    <property type="molecule type" value="Genomic_DNA"/>
</dbReference>
<dbReference type="InterPro" id="IPR016032">
    <property type="entry name" value="Sig_transdc_resp-reg_C-effctor"/>
</dbReference>
<keyword evidence="1" id="KW-0805">Transcription regulation</keyword>
<dbReference type="InterPro" id="IPR001789">
    <property type="entry name" value="Sig_transdc_resp-reg_receiver"/>
</dbReference>
<dbReference type="GO" id="GO:0000160">
    <property type="term" value="P:phosphorelay signal transduction system"/>
    <property type="evidence" value="ECO:0007669"/>
    <property type="project" value="InterPro"/>
</dbReference>
<proteinExistence type="predicted"/>
<evidence type="ECO:0000256" key="1">
    <source>
        <dbReference type="ARBA" id="ARBA00023015"/>
    </source>
</evidence>
<dbReference type="PROSITE" id="PS50043">
    <property type="entry name" value="HTH_LUXR_2"/>
    <property type="match status" value="1"/>
</dbReference>
<comment type="caution">
    <text evidence="7">The sequence shown here is derived from an EMBL/GenBank/DDBJ whole genome shotgun (WGS) entry which is preliminary data.</text>
</comment>
<dbReference type="CDD" id="cd06170">
    <property type="entry name" value="LuxR_C_like"/>
    <property type="match status" value="1"/>
</dbReference>
<sequence>MSPHSVFIIDDDPAMRDALVLMLRGAGYRARSFVSADDFLDNLPEDRSACVITDVRMPGLQGSELVGRLKSLRGDTWPVIVITGHGEVTLAVQLMKAGVVDFVEKPFDPQRMLDAVSSCLASLTSLEAERIAREDAKARLDTLTPRERQVFDALIDGCSNKEIAQRLEISPRTVEIFRAKVMTKMQAANLSTLVRIGMRAGDA</sequence>
<dbReference type="InterPro" id="IPR036388">
    <property type="entry name" value="WH-like_DNA-bd_sf"/>
</dbReference>
<dbReference type="SMART" id="SM00448">
    <property type="entry name" value="REC"/>
    <property type="match status" value="1"/>
</dbReference>
<dbReference type="InterPro" id="IPR000792">
    <property type="entry name" value="Tscrpt_reg_LuxR_C"/>
</dbReference>
<dbReference type="PROSITE" id="PS50110">
    <property type="entry name" value="RESPONSE_REGULATORY"/>
    <property type="match status" value="1"/>
</dbReference>
<evidence type="ECO:0000313" key="7">
    <source>
        <dbReference type="EMBL" id="KIC57844.1"/>
    </source>
</evidence>
<dbReference type="GO" id="GO:0003677">
    <property type="term" value="F:DNA binding"/>
    <property type="evidence" value="ECO:0007669"/>
    <property type="project" value="UniProtKB-KW"/>
</dbReference>
<dbReference type="SUPFAM" id="SSF52172">
    <property type="entry name" value="CheY-like"/>
    <property type="match status" value="1"/>
</dbReference>
<dbReference type="STRING" id="172043.RM53_09530"/>
<protein>
    <submittedName>
        <fullName evidence="7">Response regulator FixJ</fullName>
    </submittedName>
</protein>
<reference evidence="7 8" key="1">
    <citation type="submission" date="2014-12" db="EMBL/GenBank/DDBJ databases">
        <title>Genome sequencing of Brevundimonas nasdae TPW30.</title>
        <authorList>
            <person name="Tan P.W."/>
            <person name="Chan K.-G."/>
        </authorList>
    </citation>
    <scope>NUCLEOTIDE SEQUENCE [LARGE SCALE GENOMIC DNA]</scope>
    <source>
        <strain evidence="7 8">TPW30</strain>
    </source>
</reference>
<evidence type="ECO:0000313" key="8">
    <source>
        <dbReference type="Proteomes" id="UP000031166"/>
    </source>
</evidence>
<accession>A0A0B4C9M2</accession>
<dbReference type="RefSeq" id="WP_039246224.1">
    <property type="nucleotide sequence ID" value="NZ_CP119180.1"/>
</dbReference>